<accession>A0AAD4UU07</accession>
<dbReference type="AlphaFoldDB" id="A0AAD4UU07"/>
<reference evidence="1 2" key="1">
    <citation type="journal article" date="2022" name="G3 (Bethesda)">
        <title>Whole-genome sequence and methylome profiling of the almond [Prunus dulcis (Mill.) D.A. Webb] cultivar 'Nonpareil'.</title>
        <authorList>
            <person name="D'Amico-Willman K.M."/>
            <person name="Ouma W.Z."/>
            <person name="Meulia T."/>
            <person name="Sideli G.M."/>
            <person name="Gradziel T.M."/>
            <person name="Fresnedo-Ramirez J."/>
        </authorList>
    </citation>
    <scope>NUCLEOTIDE SEQUENCE [LARGE SCALE GENOMIC DNA]</scope>
    <source>
        <strain evidence="1">Clone GOH B32 T37-40</strain>
    </source>
</reference>
<evidence type="ECO:0000313" key="2">
    <source>
        <dbReference type="Proteomes" id="UP001054821"/>
    </source>
</evidence>
<name>A0AAD4UU07_PRUDU</name>
<dbReference type="EMBL" id="JAJFAZ020000008">
    <property type="protein sequence ID" value="KAI5312779.1"/>
    <property type="molecule type" value="Genomic_DNA"/>
</dbReference>
<dbReference type="Proteomes" id="UP001054821">
    <property type="component" value="Chromosome 8"/>
</dbReference>
<keyword evidence="2" id="KW-1185">Reference proteome</keyword>
<evidence type="ECO:0000313" key="1">
    <source>
        <dbReference type="EMBL" id="KAI5312779.1"/>
    </source>
</evidence>
<comment type="caution">
    <text evidence="1">The sequence shown here is derived from an EMBL/GenBank/DDBJ whole genome shotgun (WGS) entry which is preliminary data.</text>
</comment>
<gene>
    <name evidence="1" type="ORF">L3X38_041953</name>
</gene>
<protein>
    <submittedName>
        <fullName evidence="1">Uncharacterized protein</fullName>
    </submittedName>
</protein>
<proteinExistence type="predicted"/>
<organism evidence="1 2">
    <name type="scientific">Prunus dulcis</name>
    <name type="common">Almond</name>
    <name type="synonym">Amygdalus dulcis</name>
    <dbReference type="NCBI Taxonomy" id="3755"/>
    <lineage>
        <taxon>Eukaryota</taxon>
        <taxon>Viridiplantae</taxon>
        <taxon>Streptophyta</taxon>
        <taxon>Embryophyta</taxon>
        <taxon>Tracheophyta</taxon>
        <taxon>Spermatophyta</taxon>
        <taxon>Magnoliopsida</taxon>
        <taxon>eudicotyledons</taxon>
        <taxon>Gunneridae</taxon>
        <taxon>Pentapetalae</taxon>
        <taxon>rosids</taxon>
        <taxon>fabids</taxon>
        <taxon>Rosales</taxon>
        <taxon>Rosaceae</taxon>
        <taxon>Amygdaloideae</taxon>
        <taxon>Amygdaleae</taxon>
        <taxon>Prunus</taxon>
    </lineage>
</organism>
<sequence>MNGMDPTFHGEEPSSSVQDEYREMLETYFMYRDAFLHDDDVVEPTQDREELNFKILVDDAELSLYTGCSYTKMSAIVVLYKYKARHSPTDIAFEGLLHLSWFSTT</sequence>